<reference evidence="2" key="1">
    <citation type="journal article" date="2019" name="bioRxiv">
        <title>The Genome of the Zebra Mussel, Dreissena polymorpha: A Resource for Invasive Species Research.</title>
        <authorList>
            <person name="McCartney M.A."/>
            <person name="Auch B."/>
            <person name="Kono T."/>
            <person name="Mallez S."/>
            <person name="Zhang Y."/>
            <person name="Obille A."/>
            <person name="Becker A."/>
            <person name="Abrahante J.E."/>
            <person name="Garbe J."/>
            <person name="Badalamenti J.P."/>
            <person name="Herman A."/>
            <person name="Mangelson H."/>
            <person name="Liachko I."/>
            <person name="Sullivan S."/>
            <person name="Sone E.D."/>
            <person name="Koren S."/>
            <person name="Silverstein K.A.T."/>
            <person name="Beckman K.B."/>
            <person name="Gohl D.M."/>
        </authorList>
    </citation>
    <scope>NUCLEOTIDE SEQUENCE</scope>
    <source>
        <strain evidence="2">Duluth1</strain>
        <tissue evidence="2">Whole animal</tissue>
    </source>
</reference>
<reference evidence="2" key="2">
    <citation type="submission" date="2020-11" db="EMBL/GenBank/DDBJ databases">
        <authorList>
            <person name="McCartney M.A."/>
            <person name="Auch B."/>
            <person name="Kono T."/>
            <person name="Mallez S."/>
            <person name="Becker A."/>
            <person name="Gohl D.M."/>
            <person name="Silverstein K.A.T."/>
            <person name="Koren S."/>
            <person name="Bechman K.B."/>
            <person name="Herman A."/>
            <person name="Abrahante J.E."/>
            <person name="Garbe J."/>
        </authorList>
    </citation>
    <scope>NUCLEOTIDE SEQUENCE</scope>
    <source>
        <strain evidence="2">Duluth1</strain>
        <tissue evidence="2">Whole animal</tissue>
    </source>
</reference>
<accession>A0A9D3Y7A8</accession>
<protein>
    <submittedName>
        <fullName evidence="2">Uncharacterized protein</fullName>
    </submittedName>
</protein>
<name>A0A9D3Y7A8_DREPO</name>
<proteinExistence type="predicted"/>
<evidence type="ECO:0000313" key="3">
    <source>
        <dbReference type="Proteomes" id="UP000828390"/>
    </source>
</evidence>
<evidence type="ECO:0000313" key="2">
    <source>
        <dbReference type="EMBL" id="KAH3694542.1"/>
    </source>
</evidence>
<feature type="compositionally biased region" description="Basic and acidic residues" evidence="1">
    <location>
        <begin position="111"/>
        <end position="123"/>
    </location>
</feature>
<gene>
    <name evidence="2" type="ORF">DPMN_081981</name>
</gene>
<organism evidence="2 3">
    <name type="scientific">Dreissena polymorpha</name>
    <name type="common">Zebra mussel</name>
    <name type="synonym">Mytilus polymorpha</name>
    <dbReference type="NCBI Taxonomy" id="45954"/>
    <lineage>
        <taxon>Eukaryota</taxon>
        <taxon>Metazoa</taxon>
        <taxon>Spiralia</taxon>
        <taxon>Lophotrochozoa</taxon>
        <taxon>Mollusca</taxon>
        <taxon>Bivalvia</taxon>
        <taxon>Autobranchia</taxon>
        <taxon>Heteroconchia</taxon>
        <taxon>Euheterodonta</taxon>
        <taxon>Imparidentia</taxon>
        <taxon>Neoheterodontei</taxon>
        <taxon>Myida</taxon>
        <taxon>Dreissenoidea</taxon>
        <taxon>Dreissenidae</taxon>
        <taxon>Dreissena</taxon>
    </lineage>
</organism>
<keyword evidence="3" id="KW-1185">Reference proteome</keyword>
<comment type="caution">
    <text evidence="2">The sequence shown here is derived from an EMBL/GenBank/DDBJ whole genome shotgun (WGS) entry which is preliminary data.</text>
</comment>
<dbReference type="AlphaFoldDB" id="A0A9D3Y7A8"/>
<sequence>MIENNYGKFNGSGTCVNGDKALSLYLKAFVQDTKCHHSIINRWCTMPFGVHHPLIHIPYIHSYQVSMKSPEALQRYGSGHKSAEKTNGQKGGWTDRQCQSNIPLPMAWGRTEGRTDRKTDRQTMPKQYPSAYGVG</sequence>
<feature type="region of interest" description="Disordered" evidence="1">
    <location>
        <begin position="75"/>
        <end position="135"/>
    </location>
</feature>
<dbReference type="EMBL" id="JAIWYP010000016">
    <property type="protein sequence ID" value="KAH3694542.1"/>
    <property type="molecule type" value="Genomic_DNA"/>
</dbReference>
<evidence type="ECO:0000256" key="1">
    <source>
        <dbReference type="SAM" id="MobiDB-lite"/>
    </source>
</evidence>
<dbReference type="Proteomes" id="UP000828390">
    <property type="component" value="Unassembled WGS sequence"/>
</dbReference>